<evidence type="ECO:0000313" key="14">
    <source>
        <dbReference type="Proteomes" id="UP000694851"/>
    </source>
</evidence>
<keyword evidence="5" id="KW-0677">Repeat</keyword>
<dbReference type="InterPro" id="IPR011008">
    <property type="entry name" value="Dimeric_a/b-barrel"/>
</dbReference>
<feature type="region of interest" description="Disordered" evidence="11">
    <location>
        <begin position="1"/>
        <end position="20"/>
    </location>
</feature>
<sequence length="356" mass="40780">MEDAPGRTPPRSDSSSEELSAALRPSKGMSIFLDILRRADKNDDGKLSFEEFKAYFADGVLSGEELHELFHTIDTHNTNNLDTEELCEYFSQHLGEYENVLAALEDLNLSILKAMGKTKKDYQEASNLEQFVTRFLLKETLNQLQSLQSSLECAMETTEEQTRQERQGLSVPKALAVSDPRSSRAGKGKLRHQLALCPHGNTFPLIFHRGFSEEENQWMAQINRLQKLIDRLEKKDLKLEPLEEEVTERNTKSHILLVQRQMSVIAEDVAAFQAALRRYANGAASQRGCLRISIQKLSNEPRYLIYEFWEDSSVWNSHLQTNYSKTFQRSNVDFLETPELTSTMLVPASWWTLNNN</sequence>
<dbReference type="OrthoDB" id="289247at2759"/>
<dbReference type="GeneID" id="109387597"/>
<evidence type="ECO:0000256" key="5">
    <source>
        <dbReference type="ARBA" id="ARBA00022737"/>
    </source>
</evidence>
<dbReference type="FunFam" id="1.10.238.10:FF:000642">
    <property type="entry name" value="Uncharacterized protein"/>
    <property type="match status" value="1"/>
</dbReference>
<evidence type="ECO:0000259" key="13">
    <source>
        <dbReference type="PROSITE" id="PS51725"/>
    </source>
</evidence>
<keyword evidence="2" id="KW-0963">Cytoplasm</keyword>
<name>A0A8B7S1J5_HIPAR</name>
<evidence type="ECO:0000256" key="4">
    <source>
        <dbReference type="ARBA" id="ARBA00022723"/>
    </source>
</evidence>
<organism evidence="14 15">
    <name type="scientific">Hipposideros armiger</name>
    <name type="common">Great Himalayan leaf-nosed bat</name>
    <dbReference type="NCBI Taxonomy" id="186990"/>
    <lineage>
        <taxon>Eukaryota</taxon>
        <taxon>Metazoa</taxon>
        <taxon>Chordata</taxon>
        <taxon>Craniata</taxon>
        <taxon>Vertebrata</taxon>
        <taxon>Euteleostomi</taxon>
        <taxon>Mammalia</taxon>
        <taxon>Eutheria</taxon>
        <taxon>Laurasiatheria</taxon>
        <taxon>Chiroptera</taxon>
        <taxon>Yinpterochiroptera</taxon>
        <taxon>Rhinolophoidea</taxon>
        <taxon>Hipposideridae</taxon>
        <taxon>Hipposideros</taxon>
    </lineage>
</organism>
<proteinExistence type="predicted"/>
<evidence type="ECO:0000256" key="8">
    <source>
        <dbReference type="ARBA" id="ARBA00065017"/>
    </source>
</evidence>
<dbReference type="SUPFAM" id="SSF54909">
    <property type="entry name" value="Dimeric alpha+beta barrel"/>
    <property type="match status" value="1"/>
</dbReference>
<evidence type="ECO:0000313" key="15">
    <source>
        <dbReference type="RefSeq" id="XP_019507197.1"/>
    </source>
</evidence>
<comment type="subcellular location">
    <subcellularLocation>
        <location evidence="1">Cytoplasm</location>
    </subcellularLocation>
</comment>
<dbReference type="AlphaFoldDB" id="A0A8B7S1J5"/>
<gene>
    <name evidence="15" type="primary">NECAB1</name>
</gene>
<dbReference type="Gene3D" id="3.30.70.100">
    <property type="match status" value="1"/>
</dbReference>
<dbReference type="GO" id="GO:0005509">
    <property type="term" value="F:calcium ion binding"/>
    <property type="evidence" value="ECO:0007669"/>
    <property type="project" value="InterPro"/>
</dbReference>
<dbReference type="PANTHER" id="PTHR12178">
    <property type="entry name" value="EF-HAND DOMAIN-CONTAINING PROTEIN"/>
    <property type="match status" value="1"/>
</dbReference>
<dbReference type="Proteomes" id="UP000694851">
    <property type="component" value="Unplaced"/>
</dbReference>
<dbReference type="SUPFAM" id="SSF47473">
    <property type="entry name" value="EF-hand"/>
    <property type="match status" value="1"/>
</dbReference>
<dbReference type="Pfam" id="PF03992">
    <property type="entry name" value="ABM"/>
    <property type="match status" value="1"/>
</dbReference>
<keyword evidence="4" id="KW-0479">Metal-binding</keyword>
<keyword evidence="6" id="KW-0106">Calcium</keyword>
<keyword evidence="7 10" id="KW-0175">Coiled coil</keyword>
<feature type="domain" description="EF-hand" evidence="12">
    <location>
        <begin position="27"/>
        <end position="62"/>
    </location>
</feature>
<dbReference type="GO" id="GO:0005737">
    <property type="term" value="C:cytoplasm"/>
    <property type="evidence" value="ECO:0007669"/>
    <property type="project" value="UniProtKB-SubCell"/>
</dbReference>
<feature type="domain" description="ABM" evidence="13">
    <location>
        <begin position="256"/>
        <end position="344"/>
    </location>
</feature>
<feature type="coiled-coil region" evidence="10">
    <location>
        <begin position="215"/>
        <end position="245"/>
    </location>
</feature>
<dbReference type="PANTHER" id="PTHR12178:SF11">
    <property type="entry name" value="N-TERMINAL EF-HAND CALCIUM-BINDING PROTEIN 1"/>
    <property type="match status" value="1"/>
</dbReference>
<dbReference type="GO" id="GO:0042984">
    <property type="term" value="P:regulation of amyloid precursor protein biosynthetic process"/>
    <property type="evidence" value="ECO:0007669"/>
    <property type="project" value="TreeGrafter"/>
</dbReference>
<comment type="subunit">
    <text evidence="8">Interacts with STX1. May interact with CPNE6.</text>
</comment>
<dbReference type="CTD" id="64168"/>
<dbReference type="Gene3D" id="1.10.238.10">
    <property type="entry name" value="EF-hand"/>
    <property type="match status" value="1"/>
</dbReference>
<dbReference type="InterPro" id="IPR011992">
    <property type="entry name" value="EF-hand-dom_pair"/>
</dbReference>
<keyword evidence="3" id="KW-0597">Phosphoprotein</keyword>
<reference evidence="15" key="1">
    <citation type="submission" date="2025-08" db="UniProtKB">
        <authorList>
            <consortium name="RefSeq"/>
        </authorList>
    </citation>
    <scope>IDENTIFICATION</scope>
    <source>
        <tissue evidence="15">Muscle</tissue>
    </source>
</reference>
<keyword evidence="14" id="KW-1185">Reference proteome</keyword>
<protein>
    <recommendedName>
        <fullName evidence="9">N-terminal EF-hand calcium-binding protein 1</fullName>
    </recommendedName>
</protein>
<evidence type="ECO:0000256" key="7">
    <source>
        <dbReference type="ARBA" id="ARBA00023054"/>
    </source>
</evidence>
<evidence type="ECO:0000256" key="1">
    <source>
        <dbReference type="ARBA" id="ARBA00004496"/>
    </source>
</evidence>
<dbReference type="InterPro" id="IPR018247">
    <property type="entry name" value="EF_Hand_1_Ca_BS"/>
</dbReference>
<evidence type="ECO:0000256" key="9">
    <source>
        <dbReference type="ARBA" id="ARBA00070336"/>
    </source>
</evidence>
<dbReference type="FunFam" id="3.30.70.100:FF:000025">
    <property type="entry name" value="N-terminal EF-hand calcium-binding protein 1"/>
    <property type="match status" value="1"/>
</dbReference>
<feature type="compositionally biased region" description="Low complexity" evidence="11">
    <location>
        <begin position="11"/>
        <end position="20"/>
    </location>
</feature>
<dbReference type="CDD" id="cd00051">
    <property type="entry name" value="EFh"/>
    <property type="match status" value="1"/>
</dbReference>
<dbReference type="InterPro" id="IPR002048">
    <property type="entry name" value="EF_hand_dom"/>
</dbReference>
<accession>A0A8B7S1J5</accession>
<evidence type="ECO:0000256" key="3">
    <source>
        <dbReference type="ARBA" id="ARBA00022553"/>
    </source>
</evidence>
<evidence type="ECO:0000256" key="6">
    <source>
        <dbReference type="ARBA" id="ARBA00022837"/>
    </source>
</evidence>
<dbReference type="InterPro" id="IPR039862">
    <property type="entry name" value="NECAB1/2/3"/>
</dbReference>
<dbReference type="PROSITE" id="PS00018">
    <property type="entry name" value="EF_HAND_1"/>
    <property type="match status" value="1"/>
</dbReference>
<evidence type="ECO:0000256" key="10">
    <source>
        <dbReference type="SAM" id="Coils"/>
    </source>
</evidence>
<dbReference type="PROSITE" id="PS50222">
    <property type="entry name" value="EF_HAND_2"/>
    <property type="match status" value="1"/>
</dbReference>
<dbReference type="InterPro" id="IPR007138">
    <property type="entry name" value="ABM_dom"/>
</dbReference>
<evidence type="ECO:0000256" key="11">
    <source>
        <dbReference type="SAM" id="MobiDB-lite"/>
    </source>
</evidence>
<dbReference type="PROSITE" id="PS51725">
    <property type="entry name" value="ABM"/>
    <property type="match status" value="1"/>
</dbReference>
<dbReference type="SMART" id="SM00054">
    <property type="entry name" value="EFh"/>
    <property type="match status" value="2"/>
</dbReference>
<evidence type="ECO:0000259" key="12">
    <source>
        <dbReference type="PROSITE" id="PS50222"/>
    </source>
</evidence>
<dbReference type="KEGG" id="hai:109387597"/>
<evidence type="ECO:0000256" key="2">
    <source>
        <dbReference type="ARBA" id="ARBA00022490"/>
    </source>
</evidence>
<dbReference type="RefSeq" id="XP_019507197.1">
    <property type="nucleotide sequence ID" value="XM_019651652.1"/>
</dbReference>